<keyword evidence="1" id="KW-1133">Transmembrane helix</keyword>
<evidence type="ECO:0000256" key="1">
    <source>
        <dbReference type="SAM" id="Phobius"/>
    </source>
</evidence>
<dbReference type="EMBL" id="LSRX01000007">
    <property type="protein sequence ID" value="OLQ15036.1"/>
    <property type="molecule type" value="Genomic_DNA"/>
</dbReference>
<evidence type="ECO:0000313" key="2">
    <source>
        <dbReference type="EMBL" id="OLQ15036.1"/>
    </source>
</evidence>
<dbReference type="Proteomes" id="UP000186817">
    <property type="component" value="Unassembled WGS sequence"/>
</dbReference>
<reference evidence="2 3" key="1">
    <citation type="submission" date="2016-02" db="EMBL/GenBank/DDBJ databases">
        <title>Genome analysis of coral dinoflagellate symbionts highlights evolutionary adaptations to a symbiotic lifestyle.</title>
        <authorList>
            <person name="Aranda M."/>
            <person name="Li Y."/>
            <person name="Liew Y.J."/>
            <person name="Baumgarten S."/>
            <person name="Simakov O."/>
            <person name="Wilson M."/>
            <person name="Piel J."/>
            <person name="Ashoor H."/>
            <person name="Bougouffa S."/>
            <person name="Bajic V.B."/>
            <person name="Ryu T."/>
            <person name="Ravasi T."/>
            <person name="Bayer T."/>
            <person name="Micklem G."/>
            <person name="Kim H."/>
            <person name="Bhak J."/>
            <person name="Lajeunesse T.C."/>
            <person name="Voolstra C.R."/>
        </authorList>
    </citation>
    <scope>NUCLEOTIDE SEQUENCE [LARGE SCALE GENOMIC DNA]</scope>
    <source>
        <strain evidence="2 3">CCMP2467</strain>
    </source>
</reference>
<keyword evidence="1" id="KW-0812">Transmembrane</keyword>
<dbReference type="OrthoDB" id="445278at2759"/>
<gene>
    <name evidence="2" type="ORF">AK812_SmicGene756</name>
</gene>
<name>A0A1Q9F5U1_SYMMI</name>
<evidence type="ECO:0000313" key="3">
    <source>
        <dbReference type="Proteomes" id="UP000186817"/>
    </source>
</evidence>
<feature type="transmembrane region" description="Helical" evidence="1">
    <location>
        <begin position="203"/>
        <end position="226"/>
    </location>
</feature>
<accession>A0A1Q9F5U1</accession>
<keyword evidence="1" id="KW-0472">Membrane</keyword>
<comment type="caution">
    <text evidence="2">The sequence shown here is derived from an EMBL/GenBank/DDBJ whole genome shotgun (WGS) entry which is preliminary data.</text>
</comment>
<organism evidence="2 3">
    <name type="scientific">Symbiodinium microadriaticum</name>
    <name type="common">Dinoflagellate</name>
    <name type="synonym">Zooxanthella microadriatica</name>
    <dbReference type="NCBI Taxonomy" id="2951"/>
    <lineage>
        <taxon>Eukaryota</taxon>
        <taxon>Sar</taxon>
        <taxon>Alveolata</taxon>
        <taxon>Dinophyceae</taxon>
        <taxon>Suessiales</taxon>
        <taxon>Symbiodiniaceae</taxon>
        <taxon>Symbiodinium</taxon>
    </lineage>
</organism>
<sequence>MQDHGWVNPSHPRSGYYNYQPSYRSYRTSYGYSGHHVYPSGSSLGIPLAGLGGLGVGYALGSHFGHYRASRWNTINGGRGFEDCHYQSWKGSCSDCVRKYSMDKCQTSYQLPKAANRDDLMTTAFVPKDFEGPLRLVFSKMEGTEIAKDRICPPDGWHWNASLNTFAGTWTAPDTQDVFIALTPVAVAAPTPRDNDGGATMPLFSAVPIIIAVVFGGLCCCCAWIFCCDGDYDDNQWKRSTHRRRGSSHDEFEMQGFRPSGNPYAPPMASAPRVGSFRRVFFVMTAVPAVAHAVPMGAVPAVAMAAAVPAVAMAAAAPAGVPAVAHAAPVAAPGMAAVPAVAMAAAVPAVAMAAAAPPSSFLEQLSPSGQMWKVLLASAAPTLDVAGLLCGPWGDALRAAVLYEMQHPAWSREPRFVETGPVGQVIDFLADCGFESFVATAQHTEDTLKANPSQLAAPASTFMRSQAQLARPLLGGFHPAANCQAGGENVAQ</sequence>
<protein>
    <submittedName>
        <fullName evidence="2">Uncharacterized protein</fullName>
    </submittedName>
</protein>
<keyword evidence="3" id="KW-1185">Reference proteome</keyword>
<dbReference type="AlphaFoldDB" id="A0A1Q9F5U1"/>
<proteinExistence type="predicted"/>